<dbReference type="AlphaFoldDB" id="A0A9N9NIP6"/>
<evidence type="ECO:0000313" key="3">
    <source>
        <dbReference type="Proteomes" id="UP000789405"/>
    </source>
</evidence>
<keyword evidence="3" id="KW-1185">Reference proteome</keyword>
<dbReference type="Pfam" id="PF05699">
    <property type="entry name" value="Dimer_Tnp_hAT"/>
    <property type="match status" value="1"/>
</dbReference>
<evidence type="ECO:0000259" key="1">
    <source>
        <dbReference type="Pfam" id="PF05699"/>
    </source>
</evidence>
<dbReference type="GO" id="GO:0046983">
    <property type="term" value="F:protein dimerization activity"/>
    <property type="evidence" value="ECO:0007669"/>
    <property type="project" value="InterPro"/>
</dbReference>
<comment type="caution">
    <text evidence="2">The sequence shown here is derived from an EMBL/GenBank/DDBJ whole genome shotgun (WGS) entry which is preliminary data.</text>
</comment>
<dbReference type="InterPro" id="IPR012337">
    <property type="entry name" value="RNaseH-like_sf"/>
</dbReference>
<dbReference type="InterPro" id="IPR008906">
    <property type="entry name" value="HATC_C_dom"/>
</dbReference>
<dbReference type="Proteomes" id="UP000789405">
    <property type="component" value="Unassembled WGS sequence"/>
</dbReference>
<dbReference type="SUPFAM" id="SSF53098">
    <property type="entry name" value="Ribonuclease H-like"/>
    <property type="match status" value="1"/>
</dbReference>
<sequence>FLAIPSTSVASEQMFSCAGHINNDVRTSLDPDTVTALMC</sequence>
<reference evidence="2" key="1">
    <citation type="submission" date="2021-06" db="EMBL/GenBank/DDBJ databases">
        <authorList>
            <person name="Kallberg Y."/>
            <person name="Tangrot J."/>
            <person name="Rosling A."/>
        </authorList>
    </citation>
    <scope>NUCLEOTIDE SEQUENCE</scope>
    <source>
        <strain evidence="2">MA453B</strain>
    </source>
</reference>
<organism evidence="2 3">
    <name type="scientific">Dentiscutata erythropus</name>
    <dbReference type="NCBI Taxonomy" id="1348616"/>
    <lineage>
        <taxon>Eukaryota</taxon>
        <taxon>Fungi</taxon>
        <taxon>Fungi incertae sedis</taxon>
        <taxon>Mucoromycota</taxon>
        <taxon>Glomeromycotina</taxon>
        <taxon>Glomeromycetes</taxon>
        <taxon>Diversisporales</taxon>
        <taxon>Gigasporaceae</taxon>
        <taxon>Dentiscutata</taxon>
    </lineage>
</organism>
<name>A0A9N9NIP6_9GLOM</name>
<gene>
    <name evidence="2" type="ORF">DERYTH_LOCUS15603</name>
</gene>
<dbReference type="EMBL" id="CAJVPY010012789">
    <property type="protein sequence ID" value="CAG8736443.1"/>
    <property type="molecule type" value="Genomic_DNA"/>
</dbReference>
<protein>
    <submittedName>
        <fullName evidence="2">10635_t:CDS:1</fullName>
    </submittedName>
</protein>
<feature type="domain" description="HAT C-terminal dimerisation" evidence="1">
    <location>
        <begin position="2"/>
        <end position="39"/>
    </location>
</feature>
<evidence type="ECO:0000313" key="2">
    <source>
        <dbReference type="EMBL" id="CAG8736443.1"/>
    </source>
</evidence>
<proteinExistence type="predicted"/>
<accession>A0A9N9NIP6</accession>
<dbReference type="OrthoDB" id="2390069at2759"/>
<feature type="non-terminal residue" evidence="2">
    <location>
        <position position="1"/>
    </location>
</feature>